<sequence>MLSVTAVETFLVLAVIPASVYLLVALITLRSKLTRSRYRAGQDWEFAPVFWVADPARVSTAPPGDQDSAETASAAAEHAHSTDRGGARGHW</sequence>
<keyword evidence="4" id="KW-1185">Reference proteome</keyword>
<name>A0ABP6RWV8_9PSEU</name>
<dbReference type="EMBL" id="BAAAYK010000038">
    <property type="protein sequence ID" value="GAA3362303.1"/>
    <property type="molecule type" value="Genomic_DNA"/>
</dbReference>
<evidence type="ECO:0000256" key="1">
    <source>
        <dbReference type="SAM" id="MobiDB-lite"/>
    </source>
</evidence>
<gene>
    <name evidence="3" type="ORF">GCM10020366_49700</name>
</gene>
<keyword evidence="2" id="KW-0472">Membrane</keyword>
<comment type="caution">
    <text evidence="3">The sequence shown here is derived from an EMBL/GenBank/DDBJ whole genome shotgun (WGS) entry which is preliminary data.</text>
</comment>
<keyword evidence="2" id="KW-0812">Transmembrane</keyword>
<evidence type="ECO:0000313" key="4">
    <source>
        <dbReference type="Proteomes" id="UP001500483"/>
    </source>
</evidence>
<feature type="transmembrane region" description="Helical" evidence="2">
    <location>
        <begin position="6"/>
        <end position="29"/>
    </location>
</feature>
<keyword evidence="2" id="KW-1133">Transmembrane helix</keyword>
<evidence type="ECO:0000256" key="2">
    <source>
        <dbReference type="SAM" id="Phobius"/>
    </source>
</evidence>
<dbReference type="Proteomes" id="UP001500483">
    <property type="component" value="Unassembled WGS sequence"/>
</dbReference>
<feature type="compositionally biased region" description="Basic and acidic residues" evidence="1">
    <location>
        <begin position="77"/>
        <end position="91"/>
    </location>
</feature>
<protein>
    <submittedName>
        <fullName evidence="3">Uncharacterized protein</fullName>
    </submittedName>
</protein>
<organism evidence="3 4">
    <name type="scientific">Saccharopolyspora gregorii</name>
    <dbReference type="NCBI Taxonomy" id="33914"/>
    <lineage>
        <taxon>Bacteria</taxon>
        <taxon>Bacillati</taxon>
        <taxon>Actinomycetota</taxon>
        <taxon>Actinomycetes</taxon>
        <taxon>Pseudonocardiales</taxon>
        <taxon>Pseudonocardiaceae</taxon>
        <taxon>Saccharopolyspora</taxon>
    </lineage>
</organism>
<evidence type="ECO:0000313" key="3">
    <source>
        <dbReference type="EMBL" id="GAA3362303.1"/>
    </source>
</evidence>
<accession>A0ABP6RWV8</accession>
<proteinExistence type="predicted"/>
<reference evidence="4" key="1">
    <citation type="journal article" date="2019" name="Int. J. Syst. Evol. Microbiol.">
        <title>The Global Catalogue of Microorganisms (GCM) 10K type strain sequencing project: providing services to taxonomists for standard genome sequencing and annotation.</title>
        <authorList>
            <consortium name="The Broad Institute Genomics Platform"/>
            <consortium name="The Broad Institute Genome Sequencing Center for Infectious Disease"/>
            <person name="Wu L."/>
            <person name="Ma J."/>
        </authorList>
    </citation>
    <scope>NUCLEOTIDE SEQUENCE [LARGE SCALE GENOMIC DNA]</scope>
    <source>
        <strain evidence="4">JCM 9687</strain>
    </source>
</reference>
<feature type="region of interest" description="Disordered" evidence="1">
    <location>
        <begin position="58"/>
        <end position="91"/>
    </location>
</feature>